<name>A0AB40D604_DIOCR</name>
<dbReference type="SMART" id="SM00575">
    <property type="entry name" value="ZnF_PMZ"/>
    <property type="match status" value="1"/>
</dbReference>
<evidence type="ECO:0000256" key="3">
    <source>
        <dbReference type="ARBA" id="ARBA00022771"/>
    </source>
</evidence>
<comment type="function">
    <text evidence="6">Putative transcription activator involved in regulating light control of development.</text>
</comment>
<dbReference type="PANTHER" id="PTHR31669:SF283">
    <property type="entry name" value="PROTEIN FAR1-RELATED SEQUENCE"/>
    <property type="match status" value="1"/>
</dbReference>
<organism evidence="8 9">
    <name type="scientific">Dioscorea cayennensis subsp. rotundata</name>
    <name type="common">White Guinea yam</name>
    <name type="synonym">Dioscorea rotundata</name>
    <dbReference type="NCBI Taxonomy" id="55577"/>
    <lineage>
        <taxon>Eukaryota</taxon>
        <taxon>Viridiplantae</taxon>
        <taxon>Streptophyta</taxon>
        <taxon>Embryophyta</taxon>
        <taxon>Tracheophyta</taxon>
        <taxon>Spermatophyta</taxon>
        <taxon>Magnoliopsida</taxon>
        <taxon>Liliopsida</taxon>
        <taxon>Dioscoreales</taxon>
        <taxon>Dioscoreaceae</taxon>
        <taxon>Dioscorea</taxon>
    </lineage>
</organism>
<evidence type="ECO:0000256" key="5">
    <source>
        <dbReference type="PROSITE-ProRule" id="PRU00325"/>
    </source>
</evidence>
<evidence type="ECO:0000256" key="2">
    <source>
        <dbReference type="ARBA" id="ARBA00022723"/>
    </source>
</evidence>
<protein>
    <recommendedName>
        <fullName evidence="6">Protein FAR1-RELATED SEQUENCE</fullName>
    </recommendedName>
</protein>
<accession>A0AB40D604</accession>
<dbReference type="GO" id="GO:0006355">
    <property type="term" value="P:regulation of DNA-templated transcription"/>
    <property type="evidence" value="ECO:0007669"/>
    <property type="project" value="UniProtKB-UniRule"/>
</dbReference>
<evidence type="ECO:0000256" key="6">
    <source>
        <dbReference type="RuleBase" id="RU367018"/>
    </source>
</evidence>
<gene>
    <name evidence="9" type="primary">LOC120284110</name>
</gene>
<dbReference type="Proteomes" id="UP001515500">
    <property type="component" value="Chromosome 19"/>
</dbReference>
<evidence type="ECO:0000313" key="9">
    <source>
        <dbReference type="RefSeq" id="XP_039146848.1"/>
    </source>
</evidence>
<evidence type="ECO:0000259" key="7">
    <source>
        <dbReference type="PROSITE" id="PS50966"/>
    </source>
</evidence>
<proteinExistence type="inferred from homology"/>
<keyword evidence="4 6" id="KW-0862">Zinc</keyword>
<evidence type="ECO:0000313" key="8">
    <source>
        <dbReference type="Proteomes" id="UP001515500"/>
    </source>
</evidence>
<evidence type="ECO:0000256" key="4">
    <source>
        <dbReference type="ARBA" id="ARBA00022833"/>
    </source>
</evidence>
<sequence>MADYKIEKNKWLNSLSKIRDHWAPIYVKGIFWAEMSTTQRSESVNAFFDGYVGPTTSLKQFVEQYDNALKSKTEKENKADFAPFNSFCSFQVSDIVKGKEGAFRKQVVYNVYTNEEEFDIKCTCQLFEFKGIICRHICKVLIEKNVKDIPSRYILPRWRKDIKRMHTYVQNCYDDPQTSEEKLRYNKLCSHFTKAAEHGAESNDKYNLLMKYVDEAIEKLMDNTTCKEKFTPTLSEATIVPCQQLLTPLKKAQTKGDASAQKLAQDDHCTQGSVVLQASAMISDQGSVAVSNSNVTA</sequence>
<dbReference type="GeneID" id="120284110"/>
<evidence type="ECO:0000256" key="1">
    <source>
        <dbReference type="ARBA" id="ARBA00005889"/>
    </source>
</evidence>
<dbReference type="GO" id="GO:0008270">
    <property type="term" value="F:zinc ion binding"/>
    <property type="evidence" value="ECO:0007669"/>
    <property type="project" value="UniProtKB-UniRule"/>
</dbReference>
<dbReference type="GO" id="GO:0005634">
    <property type="term" value="C:nucleus"/>
    <property type="evidence" value="ECO:0007669"/>
    <property type="project" value="UniProtKB-SubCell"/>
</dbReference>
<keyword evidence="6" id="KW-0539">Nucleus</keyword>
<feature type="domain" description="SWIM-type" evidence="7">
    <location>
        <begin position="109"/>
        <end position="145"/>
    </location>
</feature>
<dbReference type="RefSeq" id="XP_039146848.1">
    <property type="nucleotide sequence ID" value="XM_039290914.1"/>
</dbReference>
<dbReference type="PANTHER" id="PTHR31669">
    <property type="entry name" value="PROTEIN FAR1-RELATED SEQUENCE 10-RELATED"/>
    <property type="match status" value="1"/>
</dbReference>
<comment type="subcellular location">
    <subcellularLocation>
        <location evidence="6">Nucleus</location>
    </subcellularLocation>
</comment>
<dbReference type="PROSITE" id="PS50966">
    <property type="entry name" value="ZF_SWIM"/>
    <property type="match status" value="1"/>
</dbReference>
<keyword evidence="3 5" id="KW-0863">Zinc-finger</keyword>
<comment type="similarity">
    <text evidence="1 6">Belongs to the FHY3/FAR1 family.</text>
</comment>
<dbReference type="AlphaFoldDB" id="A0AB40D604"/>
<dbReference type="InterPro" id="IPR007527">
    <property type="entry name" value="Znf_SWIM"/>
</dbReference>
<dbReference type="InterPro" id="IPR031052">
    <property type="entry name" value="FHY3/FAR1"/>
</dbReference>
<keyword evidence="8" id="KW-1185">Reference proteome</keyword>
<dbReference type="InterPro" id="IPR006564">
    <property type="entry name" value="Znf_PMZ"/>
</dbReference>
<dbReference type="Pfam" id="PF04434">
    <property type="entry name" value="SWIM"/>
    <property type="match status" value="1"/>
</dbReference>
<keyword evidence="2 6" id="KW-0479">Metal-binding</keyword>
<reference evidence="9" key="1">
    <citation type="submission" date="2025-08" db="UniProtKB">
        <authorList>
            <consortium name="RefSeq"/>
        </authorList>
    </citation>
    <scope>IDENTIFICATION</scope>
</reference>